<gene>
    <name evidence="2" type="ORF">RJ641_031773</name>
</gene>
<dbReference type="Gene3D" id="2.60.40.790">
    <property type="match status" value="1"/>
</dbReference>
<dbReference type="InterPro" id="IPR008978">
    <property type="entry name" value="HSP20-like_chaperone"/>
</dbReference>
<proteinExistence type="predicted"/>
<dbReference type="SUPFAM" id="SSF49764">
    <property type="entry name" value="HSP20-like chaperones"/>
    <property type="match status" value="1"/>
</dbReference>
<dbReference type="Proteomes" id="UP001370490">
    <property type="component" value="Unassembled WGS sequence"/>
</dbReference>
<evidence type="ECO:0000313" key="3">
    <source>
        <dbReference type="Proteomes" id="UP001370490"/>
    </source>
</evidence>
<accession>A0AAN8ZLA6</accession>
<dbReference type="AlphaFoldDB" id="A0AAN8ZLA6"/>
<evidence type="ECO:0000313" key="2">
    <source>
        <dbReference type="EMBL" id="KAK6938265.1"/>
    </source>
</evidence>
<keyword evidence="1" id="KW-1133">Transmembrane helix</keyword>
<reference evidence="2 3" key="1">
    <citation type="submission" date="2023-12" db="EMBL/GenBank/DDBJ databases">
        <title>A high-quality genome assembly for Dillenia turbinata (Dilleniales).</title>
        <authorList>
            <person name="Chanderbali A."/>
        </authorList>
    </citation>
    <scope>NUCLEOTIDE SEQUENCE [LARGE SCALE GENOMIC DNA]</scope>
    <source>
        <strain evidence="2">LSX21</strain>
        <tissue evidence="2">Leaf</tissue>
    </source>
</reference>
<keyword evidence="3" id="KW-1185">Reference proteome</keyword>
<keyword evidence="1" id="KW-0472">Membrane</keyword>
<organism evidence="2 3">
    <name type="scientific">Dillenia turbinata</name>
    <dbReference type="NCBI Taxonomy" id="194707"/>
    <lineage>
        <taxon>Eukaryota</taxon>
        <taxon>Viridiplantae</taxon>
        <taxon>Streptophyta</taxon>
        <taxon>Embryophyta</taxon>
        <taxon>Tracheophyta</taxon>
        <taxon>Spermatophyta</taxon>
        <taxon>Magnoliopsida</taxon>
        <taxon>eudicotyledons</taxon>
        <taxon>Gunneridae</taxon>
        <taxon>Pentapetalae</taxon>
        <taxon>Dilleniales</taxon>
        <taxon>Dilleniaceae</taxon>
        <taxon>Dillenia</taxon>
    </lineage>
</organism>
<evidence type="ECO:0000256" key="1">
    <source>
        <dbReference type="SAM" id="Phobius"/>
    </source>
</evidence>
<dbReference type="EMBL" id="JBAMMX010000006">
    <property type="protein sequence ID" value="KAK6938265.1"/>
    <property type="molecule type" value="Genomic_DNA"/>
</dbReference>
<feature type="transmembrane region" description="Helical" evidence="1">
    <location>
        <begin position="175"/>
        <end position="196"/>
    </location>
</feature>
<comment type="caution">
    <text evidence="2">The sequence shown here is derived from an EMBL/GenBank/DDBJ whole genome shotgun (WGS) entry which is preliminary data.</text>
</comment>
<name>A0AAN8ZLA6_9MAGN</name>
<sequence>MELELGLKSTETRENVSSADPSILKDLAAPPCFFRETETMFILTAQLKGFEAELIKFSINQEGTQVTLEGEKTAEEMLMAGFETHGKRVEYKIFSETLEIPDRVVPSQIKMKFNHEDSNLTILMPKLAERVCEIEEHRGEQLHKGESVVMTTVYVKAQPSEPKKFPSKKTRALCFISVIAGSALLASVVAFAIHVLKKKKLRKAFS</sequence>
<keyword evidence="1" id="KW-0812">Transmembrane</keyword>
<dbReference type="CDD" id="cd06464">
    <property type="entry name" value="ACD_sHsps-like"/>
    <property type="match status" value="1"/>
</dbReference>
<protein>
    <submittedName>
        <fullName evidence="2">Alpha crystallin/Hsp20 domain</fullName>
    </submittedName>
</protein>